<dbReference type="EMBL" id="CAIY01000087">
    <property type="protein sequence ID" value="CCH68356.1"/>
    <property type="molecule type" value="Genomic_DNA"/>
</dbReference>
<sequence length="53" mass="6074">MPDILRLIIDLDVANIDDILYGTEVKWQGNFLFALILSGRHCLKFDINLVTRA</sequence>
<name>M1X6Q2_9NOST</name>
<proteinExistence type="predicted"/>
<evidence type="ECO:0000313" key="2">
    <source>
        <dbReference type="Proteomes" id="UP000053051"/>
    </source>
</evidence>
<dbReference type="Proteomes" id="UP000053051">
    <property type="component" value="Unassembled WGS sequence"/>
</dbReference>
<dbReference type="AlphaFoldDB" id="M1X6Q2"/>
<reference evidence="2" key="2">
    <citation type="submission" date="2016-01" db="EMBL/GenBank/DDBJ databases">
        <title>Diatom-associated endosymboitic cyanobacterium lacks core nitrogen metabolism enzymes.</title>
        <authorList>
            <person name="Hilton J.A."/>
            <person name="Foster R.A."/>
            <person name="Tripp H.J."/>
            <person name="Carter B.J."/>
            <person name="Zehr J.P."/>
            <person name="Villareal T.A."/>
        </authorList>
    </citation>
    <scope>NUCLEOTIDE SEQUENCE [LARGE SCALE GENOMIC DNA]</scope>
    <source>
        <strain evidence="2">HH01</strain>
    </source>
</reference>
<accession>M1X6Q2</accession>
<evidence type="ECO:0000313" key="1">
    <source>
        <dbReference type="EMBL" id="CCH68356.1"/>
    </source>
</evidence>
<organism evidence="1 2">
    <name type="scientific">Richelia intracellularis HH01</name>
    <dbReference type="NCBI Taxonomy" id="1165094"/>
    <lineage>
        <taxon>Bacteria</taxon>
        <taxon>Bacillati</taxon>
        <taxon>Cyanobacteriota</taxon>
        <taxon>Cyanophyceae</taxon>
        <taxon>Nostocales</taxon>
        <taxon>Nostocaceae</taxon>
        <taxon>Richelia</taxon>
    </lineage>
</organism>
<comment type="caution">
    <text evidence="1">The sequence shown here is derived from an EMBL/GenBank/DDBJ whole genome shotgun (WGS) entry which is preliminary data.</text>
</comment>
<reference evidence="1 2" key="1">
    <citation type="submission" date="2012-05" db="EMBL/GenBank/DDBJ databases">
        <authorList>
            <person name="Hilton J."/>
        </authorList>
    </citation>
    <scope>NUCLEOTIDE SEQUENCE [LARGE SCALE GENOMIC DNA]</scope>
    <source>
        <strain evidence="1 2">HH01</strain>
    </source>
</reference>
<gene>
    <name evidence="1" type="ORF">RINTHH_22010</name>
</gene>
<keyword evidence="2" id="KW-1185">Reference proteome</keyword>
<protein>
    <submittedName>
        <fullName evidence="1">Uncharacterized protein</fullName>
    </submittedName>
</protein>